<proteinExistence type="inferred from homology"/>
<comment type="similarity">
    <text evidence="2">Belongs to the SusD family.</text>
</comment>
<evidence type="ECO:0000256" key="2">
    <source>
        <dbReference type="ARBA" id="ARBA00006275"/>
    </source>
</evidence>
<evidence type="ECO:0000256" key="4">
    <source>
        <dbReference type="ARBA" id="ARBA00023136"/>
    </source>
</evidence>
<dbReference type="InterPro" id="IPR012944">
    <property type="entry name" value="SusD_RagB_dom"/>
</dbReference>
<comment type="subcellular location">
    <subcellularLocation>
        <location evidence="1">Cell outer membrane</location>
    </subcellularLocation>
</comment>
<evidence type="ECO:0000313" key="9">
    <source>
        <dbReference type="EMBL" id="MTH29758.1"/>
    </source>
</evidence>
<evidence type="ECO:0000259" key="8">
    <source>
        <dbReference type="Pfam" id="PF14322"/>
    </source>
</evidence>
<reference evidence="9 10" key="1">
    <citation type="journal article" date="2006" name="Int. J. Syst. Evol. Microbiol.">
        <title>Myroides pelagicus sp. nov., isolated from seawater in Thailand.</title>
        <authorList>
            <person name="Yoon J."/>
            <person name="Maneerat S."/>
            <person name="Kawai F."/>
            <person name="Yokota A."/>
        </authorList>
    </citation>
    <scope>NUCLEOTIDE SEQUENCE [LARGE SCALE GENOMIC DNA]</scope>
    <source>
        <strain evidence="9 10">SM1T</strain>
    </source>
</reference>
<feature type="chain" id="PRO_5029747472" evidence="6">
    <location>
        <begin position="20"/>
        <end position="492"/>
    </location>
</feature>
<dbReference type="SUPFAM" id="SSF48452">
    <property type="entry name" value="TPR-like"/>
    <property type="match status" value="1"/>
</dbReference>
<keyword evidence="3 6" id="KW-0732">Signal</keyword>
<evidence type="ECO:0000256" key="6">
    <source>
        <dbReference type="SAM" id="SignalP"/>
    </source>
</evidence>
<keyword evidence="5" id="KW-0998">Cell outer membrane</keyword>
<feature type="domain" description="SusD-like N-terminal" evidence="8">
    <location>
        <begin position="23"/>
        <end position="223"/>
    </location>
</feature>
<keyword evidence="10" id="KW-1185">Reference proteome</keyword>
<evidence type="ECO:0000256" key="3">
    <source>
        <dbReference type="ARBA" id="ARBA00022729"/>
    </source>
</evidence>
<dbReference type="RefSeq" id="WP_155035754.1">
    <property type="nucleotide sequence ID" value="NZ_JBHTIG010000014.1"/>
</dbReference>
<dbReference type="Gene3D" id="1.25.40.390">
    <property type="match status" value="2"/>
</dbReference>
<dbReference type="Pfam" id="PF14322">
    <property type="entry name" value="SusD-like_3"/>
    <property type="match status" value="1"/>
</dbReference>
<dbReference type="EMBL" id="WMJY01000013">
    <property type="protein sequence ID" value="MTH29758.1"/>
    <property type="molecule type" value="Genomic_DNA"/>
</dbReference>
<dbReference type="GO" id="GO:0009279">
    <property type="term" value="C:cell outer membrane"/>
    <property type="evidence" value="ECO:0007669"/>
    <property type="project" value="UniProtKB-SubCell"/>
</dbReference>
<organism evidence="9 10">
    <name type="scientific">Myroides pelagicus</name>
    <dbReference type="NCBI Taxonomy" id="270914"/>
    <lineage>
        <taxon>Bacteria</taxon>
        <taxon>Pseudomonadati</taxon>
        <taxon>Bacteroidota</taxon>
        <taxon>Flavobacteriia</taxon>
        <taxon>Flavobacteriales</taxon>
        <taxon>Flavobacteriaceae</taxon>
        <taxon>Myroides</taxon>
    </lineage>
</organism>
<sequence>MKRVKIIVASLLIGLSAVSCDNFLSELPDNRTQLDSKDKIADLLVSAYPIYGYAGFTEIMSDNVDDNGKKSMTRDYNLSEYKWELEERNSQDSPSAYWDGCYEAIASANDALEAIEKLGGGPELSHLKGEALVARAYAHFMLVQIWSKAYNPATADSDVGIPYVDKPERVLIQHYDRGTVADVYAKIEKDLEEGLPLLKDSYKQPKFHFNRTAGHAFASNFYLVKGDWEKVLEHSNYLGSNPKMQLRDYLAFSKLGYLEKYQAYARPTVNSNLLLVTAVSNHWRNNIWSRFWLTEDLNREIFGQNAFGKNWLYSSISYTASGTYVYPKLGEYFRLDDPSAGTGLPHVTYVLLSNDENYLNRAEALAMSGRIDEAVDALRLFTGTRTIGYKASDDAKFTLAKLRSIYGNDAMKLSPYYDMNEDQAVVVAAVLSAKQREFMHEGKRWFDVKRHNIEVVHKLKDEADMILTKDDLRRQLPLPLHVVSAGIPDNPR</sequence>
<dbReference type="InterPro" id="IPR011990">
    <property type="entry name" value="TPR-like_helical_dom_sf"/>
</dbReference>
<comment type="caution">
    <text evidence="9">The sequence shown here is derived from an EMBL/GenBank/DDBJ whole genome shotgun (WGS) entry which is preliminary data.</text>
</comment>
<feature type="domain" description="RagB/SusD" evidence="7">
    <location>
        <begin position="356"/>
        <end position="452"/>
    </location>
</feature>
<protein>
    <submittedName>
        <fullName evidence="9">RagB/SusD family nutrient uptake outer membrane protein</fullName>
    </submittedName>
</protein>
<evidence type="ECO:0000256" key="5">
    <source>
        <dbReference type="ARBA" id="ARBA00023237"/>
    </source>
</evidence>
<dbReference type="Proteomes" id="UP000488936">
    <property type="component" value="Unassembled WGS sequence"/>
</dbReference>
<dbReference type="PROSITE" id="PS51257">
    <property type="entry name" value="PROKAR_LIPOPROTEIN"/>
    <property type="match status" value="1"/>
</dbReference>
<name>A0A7K1GLT5_9FLAO</name>
<evidence type="ECO:0000259" key="7">
    <source>
        <dbReference type="Pfam" id="PF07980"/>
    </source>
</evidence>
<feature type="signal peptide" evidence="6">
    <location>
        <begin position="1"/>
        <end position="19"/>
    </location>
</feature>
<dbReference type="InterPro" id="IPR033985">
    <property type="entry name" value="SusD-like_N"/>
</dbReference>
<keyword evidence="4" id="KW-0472">Membrane</keyword>
<dbReference type="AlphaFoldDB" id="A0A7K1GLT5"/>
<evidence type="ECO:0000313" key="10">
    <source>
        <dbReference type="Proteomes" id="UP000488936"/>
    </source>
</evidence>
<dbReference type="OrthoDB" id="1147023at2"/>
<accession>A0A7K1GLT5</accession>
<dbReference type="Pfam" id="PF07980">
    <property type="entry name" value="SusD_RagB"/>
    <property type="match status" value="1"/>
</dbReference>
<evidence type="ECO:0000256" key="1">
    <source>
        <dbReference type="ARBA" id="ARBA00004442"/>
    </source>
</evidence>
<gene>
    <name evidence="9" type="ORF">GJV77_07480</name>
</gene>